<feature type="domain" description="Endoplasmic reticulum vesicle transporter N-terminal" evidence="7">
    <location>
        <begin position="4"/>
        <end position="92"/>
    </location>
</feature>
<dbReference type="Pfam" id="PF07970">
    <property type="entry name" value="COPIIcoated_ERV"/>
    <property type="match status" value="1"/>
</dbReference>
<dbReference type="InterPro" id="IPR045888">
    <property type="entry name" value="Erv"/>
</dbReference>
<dbReference type="STRING" id="436907.A7TNP6"/>
<dbReference type="GO" id="GO:0006890">
    <property type="term" value="P:retrograde vesicle-mediated transport, Golgi to endoplasmic reticulum"/>
    <property type="evidence" value="ECO:0007669"/>
    <property type="project" value="EnsemblFungi"/>
</dbReference>
<evidence type="ECO:0000256" key="5">
    <source>
        <dbReference type="RuleBase" id="RU369013"/>
    </source>
</evidence>
<keyword evidence="4 5" id="KW-0472">Membrane</keyword>
<dbReference type="InterPro" id="IPR039542">
    <property type="entry name" value="Erv_N"/>
</dbReference>
<comment type="similarity">
    <text evidence="5">Belongs to the ERGIC family.</text>
</comment>
<sequence>MAGLKTFDAFPKTEERHVKKSVNGGLSSILTYFMLLLIAWTEFGSYFGGYIDEQYSVDPTIRETVQINMDMYIKMPCQLIHVNAMDETMDRKFVSNELIFEDMPFFVPYGTKVNNKNDIVSPGLDEIIGEAIPAEFREKLDFKSQVDADGNPLFKVDGCHIYGSVKLNRVAGELQFTAKGWGYRDNGRAPLDQIDFNHVINEFSFGDFYPYIDNPLDGTAKIEKQKSISRYIYSTSVVPTIFQKLGAEVDTNQYSLAEYHTAPKDGKIKLTTSIPGIFFRYDFEPLSIVISDKRLSFVQFIVRLVAILSFILYMASWLFRGTDFLLVNTLGPKWSLRFQPTMDNNGLLS</sequence>
<keyword evidence="5" id="KW-0931">ER-Golgi transport</keyword>
<accession>A7TNP6</accession>
<dbReference type="GO" id="GO:0006888">
    <property type="term" value="P:endoplasmic reticulum to Golgi vesicle-mediated transport"/>
    <property type="evidence" value="ECO:0007669"/>
    <property type="project" value="UniProtKB-UniRule"/>
</dbReference>
<evidence type="ECO:0000259" key="7">
    <source>
        <dbReference type="Pfam" id="PF13850"/>
    </source>
</evidence>
<evidence type="ECO:0000259" key="6">
    <source>
        <dbReference type="Pfam" id="PF07970"/>
    </source>
</evidence>
<dbReference type="PhylomeDB" id="A7TNP6"/>
<keyword evidence="5" id="KW-0333">Golgi apparatus</keyword>
<keyword evidence="3 5" id="KW-1133">Transmembrane helix</keyword>
<evidence type="ECO:0000256" key="4">
    <source>
        <dbReference type="ARBA" id="ARBA00023136"/>
    </source>
</evidence>
<proteinExistence type="inferred from homology"/>
<dbReference type="EMBL" id="DS480433">
    <property type="protein sequence ID" value="EDO16097.1"/>
    <property type="molecule type" value="Genomic_DNA"/>
</dbReference>
<comment type="subcellular location">
    <subcellularLocation>
        <location evidence="5">Endoplasmic reticulum membrane</location>
        <topology evidence="5">Multi-pass membrane protein</topology>
    </subcellularLocation>
    <subcellularLocation>
        <location evidence="5">Endoplasmic reticulum-Golgi intermediate compartment membrane</location>
        <topology evidence="5">Multi-pass membrane protein</topology>
    </subcellularLocation>
    <subcellularLocation>
        <location evidence="5">Golgi apparatus membrane</location>
        <topology evidence="5">Multi-pass membrane protein</topology>
    </subcellularLocation>
    <subcellularLocation>
        <location evidence="1">Membrane</location>
    </subcellularLocation>
</comment>
<evidence type="ECO:0000313" key="9">
    <source>
        <dbReference type="Proteomes" id="UP000000267"/>
    </source>
</evidence>
<dbReference type="KEGG" id="vpo:Kpol_1001p9"/>
<dbReference type="GO" id="GO:0000139">
    <property type="term" value="C:Golgi membrane"/>
    <property type="evidence" value="ECO:0007669"/>
    <property type="project" value="UniProtKB-SubCell"/>
</dbReference>
<dbReference type="FunCoup" id="A7TNP6">
    <property type="interactions" value="385"/>
</dbReference>
<dbReference type="GO" id="GO:0033116">
    <property type="term" value="C:endoplasmic reticulum-Golgi intermediate compartment membrane"/>
    <property type="evidence" value="ECO:0007669"/>
    <property type="project" value="UniProtKB-SubCell"/>
</dbReference>
<protein>
    <recommendedName>
        <fullName evidence="5">Endoplasmic reticulum-Golgi intermediate compartment protein</fullName>
    </recommendedName>
</protein>
<feature type="transmembrane region" description="Helical" evidence="5">
    <location>
        <begin position="300"/>
        <end position="319"/>
    </location>
</feature>
<reference evidence="8 9" key="1">
    <citation type="journal article" date="2007" name="Proc. Natl. Acad. Sci. U.S.A.">
        <title>Independent sorting-out of thousands of duplicated gene pairs in two yeast species descended from a whole-genome duplication.</title>
        <authorList>
            <person name="Scannell D.R."/>
            <person name="Frank A.C."/>
            <person name="Conant G.C."/>
            <person name="Byrne K.P."/>
            <person name="Woolfit M."/>
            <person name="Wolfe K.H."/>
        </authorList>
    </citation>
    <scope>NUCLEOTIDE SEQUENCE [LARGE SCALE GENOMIC DNA]</scope>
    <source>
        <strain evidence="9">ATCC 22028 / DSM 70294 / BCRC 21397 / CBS 2163 / NBRC 10782 / NRRL Y-8283 / UCD 57-17</strain>
    </source>
</reference>
<name>A7TNP6_VANPO</name>
<organism evidence="9">
    <name type="scientific">Vanderwaltozyma polyspora (strain ATCC 22028 / DSM 70294 / BCRC 21397 / CBS 2163 / NBRC 10782 / NRRL Y-8283 / UCD 57-17)</name>
    <name type="common">Kluyveromyces polysporus</name>
    <dbReference type="NCBI Taxonomy" id="436907"/>
    <lineage>
        <taxon>Eukaryota</taxon>
        <taxon>Fungi</taxon>
        <taxon>Dikarya</taxon>
        <taxon>Ascomycota</taxon>
        <taxon>Saccharomycotina</taxon>
        <taxon>Saccharomycetes</taxon>
        <taxon>Saccharomycetales</taxon>
        <taxon>Saccharomycetaceae</taxon>
        <taxon>Vanderwaltozyma</taxon>
    </lineage>
</organism>
<dbReference type="GO" id="GO:0005789">
    <property type="term" value="C:endoplasmic reticulum membrane"/>
    <property type="evidence" value="ECO:0007669"/>
    <property type="project" value="UniProtKB-SubCell"/>
</dbReference>
<dbReference type="Proteomes" id="UP000000267">
    <property type="component" value="Unassembled WGS sequence"/>
</dbReference>
<dbReference type="HOGENOM" id="CLU_034705_2_1_1"/>
<keyword evidence="2 5" id="KW-0812">Transmembrane</keyword>
<dbReference type="GeneID" id="5544227"/>
<dbReference type="Pfam" id="PF13850">
    <property type="entry name" value="ERGIC_N"/>
    <property type="match status" value="1"/>
</dbReference>
<comment type="function">
    <text evidence="5">Plays a role in transport between endoplasmic reticulum and Golgi.</text>
</comment>
<dbReference type="OrthoDB" id="5541786at2759"/>
<evidence type="ECO:0000256" key="3">
    <source>
        <dbReference type="ARBA" id="ARBA00022989"/>
    </source>
</evidence>
<keyword evidence="5" id="KW-0813">Transport</keyword>
<feature type="transmembrane region" description="Helical" evidence="5">
    <location>
        <begin position="29"/>
        <end position="51"/>
    </location>
</feature>
<dbReference type="RefSeq" id="XP_001643955.1">
    <property type="nucleotide sequence ID" value="XM_001643905.1"/>
</dbReference>
<dbReference type="AlphaFoldDB" id="A7TNP6"/>
<keyword evidence="5" id="KW-0256">Endoplasmic reticulum</keyword>
<dbReference type="PANTHER" id="PTHR10984">
    <property type="entry name" value="ENDOPLASMIC RETICULUM-GOLGI INTERMEDIATE COMPARTMENT PROTEIN"/>
    <property type="match status" value="1"/>
</dbReference>
<dbReference type="GO" id="GO:0042802">
    <property type="term" value="F:identical protein binding"/>
    <property type="evidence" value="ECO:0007669"/>
    <property type="project" value="EnsemblFungi"/>
</dbReference>
<evidence type="ECO:0000313" key="8">
    <source>
        <dbReference type="EMBL" id="EDO16097.1"/>
    </source>
</evidence>
<keyword evidence="9" id="KW-1185">Reference proteome</keyword>
<dbReference type="InterPro" id="IPR012936">
    <property type="entry name" value="Erv_C"/>
</dbReference>
<gene>
    <name evidence="8" type="ORF">Kpol_1001p9</name>
</gene>
<dbReference type="GO" id="GO:0061852">
    <property type="term" value="C:retrograde transporter complex, Golgi to ER"/>
    <property type="evidence" value="ECO:0007669"/>
    <property type="project" value="EnsemblFungi"/>
</dbReference>
<dbReference type="eggNOG" id="KOG2667">
    <property type="taxonomic scope" value="Eukaryota"/>
</dbReference>
<dbReference type="PANTHER" id="PTHR10984:SF81">
    <property type="entry name" value="ER-DERIVED VESICLES PROTEIN ERV41"/>
    <property type="match status" value="1"/>
</dbReference>
<dbReference type="OMA" id="MTNHYLR"/>
<evidence type="ECO:0000256" key="1">
    <source>
        <dbReference type="ARBA" id="ARBA00004370"/>
    </source>
</evidence>
<dbReference type="InParanoid" id="A7TNP6"/>
<evidence type="ECO:0000256" key="2">
    <source>
        <dbReference type="ARBA" id="ARBA00022692"/>
    </source>
</evidence>
<dbReference type="GO" id="GO:0030134">
    <property type="term" value="C:COPII-coated ER to Golgi transport vesicle"/>
    <property type="evidence" value="ECO:0007669"/>
    <property type="project" value="EnsemblFungi"/>
</dbReference>
<feature type="domain" description="Endoplasmic reticulum vesicle transporter C-terminal" evidence="6">
    <location>
        <begin position="157"/>
        <end position="317"/>
    </location>
</feature>